<keyword evidence="4" id="KW-1185">Reference proteome</keyword>
<dbReference type="PANTHER" id="PTHR31528">
    <property type="entry name" value="4-AMINO-5-HYDROXYMETHYL-2-METHYLPYRIMIDINE PHOSPHATE SYNTHASE THI11-RELATED"/>
    <property type="match status" value="1"/>
</dbReference>
<dbReference type="GeneID" id="86940363"/>
<feature type="domain" description="SsuA/THI5-like" evidence="2">
    <location>
        <begin position="55"/>
        <end position="270"/>
    </location>
</feature>
<reference evidence="3 4" key="1">
    <citation type="submission" date="2011-10" db="EMBL/GenBank/DDBJ databases">
        <title>The Genome Sequence of Lachnospiraceae bacterium ACC2.</title>
        <authorList>
            <consortium name="The Broad Institute Genome Sequencing Platform"/>
            <person name="Earl A."/>
            <person name="Ward D."/>
            <person name="Feldgarden M."/>
            <person name="Gevers D."/>
            <person name="Sizova M."/>
            <person name="Hazen A."/>
            <person name="Epstein S."/>
            <person name="Young S.K."/>
            <person name="Zeng Q."/>
            <person name="Gargeya S."/>
            <person name="Fitzgerald M."/>
            <person name="Haas B."/>
            <person name="Abouelleil A."/>
            <person name="Alvarado L."/>
            <person name="Arachchi H.M."/>
            <person name="Berlin A."/>
            <person name="Brown A."/>
            <person name="Chapman S.B."/>
            <person name="Chen Z."/>
            <person name="Dunbar C."/>
            <person name="Freedman E."/>
            <person name="Gearin G."/>
            <person name="Goldberg J."/>
            <person name="Griggs A."/>
            <person name="Gujja S."/>
            <person name="Heiman D."/>
            <person name="Howarth C."/>
            <person name="Larson L."/>
            <person name="Lui A."/>
            <person name="MacDonald P.J.P."/>
            <person name="Montmayeur A."/>
            <person name="Murphy C."/>
            <person name="Neiman D."/>
            <person name="Pearson M."/>
            <person name="Priest M."/>
            <person name="Roberts A."/>
            <person name="Saif S."/>
            <person name="Shea T."/>
            <person name="Shenoy N."/>
            <person name="Sisk P."/>
            <person name="Stolte C."/>
            <person name="Sykes S."/>
            <person name="Wortman J."/>
            <person name="Nusbaum C."/>
            <person name="Birren B."/>
        </authorList>
    </citation>
    <scope>NUCLEOTIDE SEQUENCE [LARGE SCALE GENOMIC DNA]</scope>
    <source>
        <strain evidence="3 4">ACC2</strain>
    </source>
</reference>
<dbReference type="RefSeq" id="WP_009532413.1">
    <property type="nucleotide sequence ID" value="NZ_JH590862.1"/>
</dbReference>
<comment type="caution">
    <text evidence="3">The sequence shown here is derived from an EMBL/GenBank/DDBJ whole genome shotgun (WGS) entry which is preliminary data.</text>
</comment>
<protein>
    <recommendedName>
        <fullName evidence="2">SsuA/THI5-like domain-containing protein</fullName>
    </recommendedName>
</protein>
<dbReference type="Gene3D" id="3.40.190.10">
    <property type="entry name" value="Periplasmic binding protein-like II"/>
    <property type="match status" value="2"/>
</dbReference>
<feature type="signal peptide" evidence="1">
    <location>
        <begin position="1"/>
        <end position="30"/>
    </location>
</feature>
<evidence type="ECO:0000256" key="1">
    <source>
        <dbReference type="SAM" id="SignalP"/>
    </source>
</evidence>
<proteinExistence type="predicted"/>
<sequence length="345" mass="37690">MKKRFGGQIWRRIAAAVTGLALLTALTACGGKPEKQAKGQEKAEDVNIVLDWYPNAVHAFLYEAIEKGYFAEEGLNVHVQFPSNENDAISLVSAGKAEFGLYYQQDIIQMVADQGVKVKSLGAVCQSPLNIVLSLKDKNILSPKDLEGKTVGYAGTPLSEAMISVLMRKVGADTSALTLKNVGFDLMSSMTTGQVDATIGCLVNHEVPQLEEEGFSLNYFSPTEYGVPNYYELCLITNDSVLKDKPELAEKFVRAAKKGFADFKADPDAAVKLLLEKQNAENFPLSENVEKKSAAVLLPKMESDSAPFLSQTESCWQENIDWMKQEGLIQRAPELKELLPAGSGN</sequence>
<name>A0AA36Y4X8_9FIRM</name>
<accession>A0AA36Y4X8</accession>
<evidence type="ECO:0000259" key="2">
    <source>
        <dbReference type="Pfam" id="PF09084"/>
    </source>
</evidence>
<dbReference type="PROSITE" id="PS51257">
    <property type="entry name" value="PROKAR_LIPOPROTEIN"/>
    <property type="match status" value="1"/>
</dbReference>
<organism evidence="3 4">
    <name type="scientific">Stomatobaculum longum</name>
    <dbReference type="NCBI Taxonomy" id="796942"/>
    <lineage>
        <taxon>Bacteria</taxon>
        <taxon>Bacillati</taxon>
        <taxon>Bacillota</taxon>
        <taxon>Clostridia</taxon>
        <taxon>Lachnospirales</taxon>
        <taxon>Lachnospiraceae</taxon>
        <taxon>Stomatobaculum</taxon>
    </lineage>
</organism>
<keyword evidence="1" id="KW-0732">Signal</keyword>
<gene>
    <name evidence="3" type="ORF">HMPREF9623_00580</name>
</gene>
<dbReference type="Proteomes" id="UP000018466">
    <property type="component" value="Unassembled WGS sequence"/>
</dbReference>
<feature type="chain" id="PRO_5041333416" description="SsuA/THI5-like domain-containing protein" evidence="1">
    <location>
        <begin position="31"/>
        <end position="345"/>
    </location>
</feature>
<dbReference type="EMBL" id="AGEL01000006">
    <property type="protein sequence ID" value="EHO16981.1"/>
    <property type="molecule type" value="Genomic_DNA"/>
</dbReference>
<dbReference type="Pfam" id="PF09084">
    <property type="entry name" value="NMT1"/>
    <property type="match status" value="1"/>
</dbReference>
<dbReference type="SUPFAM" id="SSF53850">
    <property type="entry name" value="Periplasmic binding protein-like II"/>
    <property type="match status" value="1"/>
</dbReference>
<dbReference type="InterPro" id="IPR015168">
    <property type="entry name" value="SsuA/THI5"/>
</dbReference>
<dbReference type="InterPro" id="IPR027939">
    <property type="entry name" value="NMT1/THI5"/>
</dbReference>
<dbReference type="GO" id="GO:0009228">
    <property type="term" value="P:thiamine biosynthetic process"/>
    <property type="evidence" value="ECO:0007669"/>
    <property type="project" value="InterPro"/>
</dbReference>
<dbReference type="AlphaFoldDB" id="A0AA36Y4X8"/>
<evidence type="ECO:0000313" key="4">
    <source>
        <dbReference type="Proteomes" id="UP000018466"/>
    </source>
</evidence>
<evidence type="ECO:0000313" key="3">
    <source>
        <dbReference type="EMBL" id="EHO16981.1"/>
    </source>
</evidence>
<dbReference type="PANTHER" id="PTHR31528:SF3">
    <property type="entry name" value="THIAMINE BIOSYNTHESIS PROTEIN HI_0357-RELATED"/>
    <property type="match status" value="1"/>
</dbReference>